<evidence type="ECO:0008006" key="4">
    <source>
        <dbReference type="Google" id="ProtNLM"/>
    </source>
</evidence>
<accession>A0A1I1XX27</accession>
<feature type="transmembrane region" description="Helical" evidence="1">
    <location>
        <begin position="125"/>
        <end position="148"/>
    </location>
</feature>
<dbReference type="Proteomes" id="UP000325289">
    <property type="component" value="Unassembled WGS sequence"/>
</dbReference>
<feature type="transmembrane region" description="Helical" evidence="1">
    <location>
        <begin position="190"/>
        <end position="211"/>
    </location>
</feature>
<evidence type="ECO:0000256" key="1">
    <source>
        <dbReference type="SAM" id="Phobius"/>
    </source>
</evidence>
<feature type="transmembrane region" description="Helical" evidence="1">
    <location>
        <begin position="66"/>
        <end position="87"/>
    </location>
</feature>
<feature type="transmembrane region" description="Helical" evidence="1">
    <location>
        <begin position="94"/>
        <end position="113"/>
    </location>
</feature>
<keyword evidence="1" id="KW-1133">Transmembrane helix</keyword>
<keyword evidence="3" id="KW-1185">Reference proteome</keyword>
<evidence type="ECO:0000313" key="3">
    <source>
        <dbReference type="Proteomes" id="UP000325289"/>
    </source>
</evidence>
<feature type="transmembrane region" description="Helical" evidence="1">
    <location>
        <begin position="277"/>
        <end position="300"/>
    </location>
</feature>
<dbReference type="Pfam" id="PF05982">
    <property type="entry name" value="Sbt_1"/>
    <property type="match status" value="1"/>
</dbReference>
<dbReference type="EMBL" id="FOMS01000006">
    <property type="protein sequence ID" value="SFE11936.1"/>
    <property type="molecule type" value="Genomic_DNA"/>
</dbReference>
<organism evidence="2 3">
    <name type="scientific">Roseivivax sediminis</name>
    <dbReference type="NCBI Taxonomy" id="936889"/>
    <lineage>
        <taxon>Bacteria</taxon>
        <taxon>Pseudomonadati</taxon>
        <taxon>Pseudomonadota</taxon>
        <taxon>Alphaproteobacteria</taxon>
        <taxon>Rhodobacterales</taxon>
        <taxon>Roseobacteraceae</taxon>
        <taxon>Roseivivax</taxon>
    </lineage>
</organism>
<dbReference type="OrthoDB" id="345121at2"/>
<sequence>MLDTIAQNLLDPAILFFALGTVVGLLRSNLEVPAAIAKFLALYLLMALGLKGGASLAKDGLPIEGALALAASLFMAAAVPAYSFVLLKRRLDPFDAAAVAATYGSISAVTFIATQQFLISNQIEFGGYMTVAMVLMESPAIVMAVLLASLVRARKTAATTPSDAGTAGRPLPALSFRKVLREALTDGHHMLLIGSLIIGFIVGDAGTMAMAPFTVDIFKGLLAFFLLEMGLLVGRQISEGQARVERPLLLFALVAPPVNAGIAIAVAWTLGLQRGDAMLLAVLSASASYIVVPAIVRYAIPEARPGVYFSMALGLTFPFNIIIGIPLYFAATGMLWP</sequence>
<feature type="transmembrane region" description="Helical" evidence="1">
    <location>
        <begin position="249"/>
        <end position="271"/>
    </location>
</feature>
<name>A0A1I1XX27_9RHOB</name>
<gene>
    <name evidence="2" type="ORF">SAMN04515678_106191</name>
</gene>
<protein>
    <recommendedName>
        <fullName evidence="4">Sodium-dependent bicarbonate transport family permease</fullName>
    </recommendedName>
</protein>
<feature type="transmembrane region" description="Helical" evidence="1">
    <location>
        <begin position="12"/>
        <end position="28"/>
    </location>
</feature>
<dbReference type="AlphaFoldDB" id="A0A1I1XX27"/>
<dbReference type="RefSeq" id="WP_149756018.1">
    <property type="nucleotide sequence ID" value="NZ_FOMS01000006.1"/>
</dbReference>
<proteinExistence type="predicted"/>
<dbReference type="InterPro" id="IPR010293">
    <property type="entry name" value="Sbt_1"/>
</dbReference>
<evidence type="ECO:0000313" key="2">
    <source>
        <dbReference type="EMBL" id="SFE11936.1"/>
    </source>
</evidence>
<feature type="transmembrane region" description="Helical" evidence="1">
    <location>
        <begin position="307"/>
        <end position="331"/>
    </location>
</feature>
<reference evidence="2 3" key="1">
    <citation type="submission" date="2016-10" db="EMBL/GenBank/DDBJ databases">
        <authorList>
            <person name="Varghese N."/>
            <person name="Submissions S."/>
        </authorList>
    </citation>
    <scope>NUCLEOTIDE SEQUENCE [LARGE SCALE GENOMIC DNA]</scope>
    <source>
        <strain evidence="3">YIM D21,KCTC 23444,ACCC 10710</strain>
    </source>
</reference>
<dbReference type="PANTHER" id="PTHR40400:SF1">
    <property type="entry name" value="SLR1512 PROTEIN"/>
    <property type="match status" value="1"/>
</dbReference>
<keyword evidence="1" id="KW-0812">Transmembrane</keyword>
<keyword evidence="1" id="KW-0472">Membrane</keyword>
<feature type="transmembrane region" description="Helical" evidence="1">
    <location>
        <begin position="35"/>
        <end position="54"/>
    </location>
</feature>
<dbReference type="PANTHER" id="PTHR40400">
    <property type="entry name" value="SLR1512 PROTEIN"/>
    <property type="match status" value="1"/>
</dbReference>
<feature type="transmembrane region" description="Helical" evidence="1">
    <location>
        <begin position="217"/>
        <end position="237"/>
    </location>
</feature>